<dbReference type="PROSITE" id="PS01047">
    <property type="entry name" value="HMA_1"/>
    <property type="match status" value="1"/>
</dbReference>
<dbReference type="CDD" id="cd00371">
    <property type="entry name" value="HMA"/>
    <property type="match status" value="1"/>
</dbReference>
<sequence length="66" mass="6738">MSNNTTYTVAGMTCGSCATKVTEAVSDLDGVTHLAVDLATGTLVVTGEVEQDQVREAVTAAGYQVS</sequence>
<dbReference type="Pfam" id="PF00403">
    <property type="entry name" value="HMA"/>
    <property type="match status" value="1"/>
</dbReference>
<dbReference type="Proteomes" id="UP000198649">
    <property type="component" value="Unassembled WGS sequence"/>
</dbReference>
<name>A0A1I3RBG5_9ACTN</name>
<dbReference type="EMBL" id="FOQG01000030">
    <property type="protein sequence ID" value="SFJ42677.1"/>
    <property type="molecule type" value="Genomic_DNA"/>
</dbReference>
<proteinExistence type="predicted"/>
<keyword evidence="4" id="KW-1185">Reference proteome</keyword>
<dbReference type="GO" id="GO:0046872">
    <property type="term" value="F:metal ion binding"/>
    <property type="evidence" value="ECO:0007669"/>
    <property type="project" value="UniProtKB-KW"/>
</dbReference>
<dbReference type="PROSITE" id="PS50846">
    <property type="entry name" value="HMA_2"/>
    <property type="match status" value="1"/>
</dbReference>
<feature type="domain" description="HMA" evidence="2">
    <location>
        <begin position="3"/>
        <end position="66"/>
    </location>
</feature>
<evidence type="ECO:0000313" key="3">
    <source>
        <dbReference type="EMBL" id="SFJ42677.1"/>
    </source>
</evidence>
<dbReference type="AlphaFoldDB" id="A0A1I3RBG5"/>
<organism evidence="3 4">
    <name type="scientific">Nocardioides psychrotolerans</name>
    <dbReference type="NCBI Taxonomy" id="1005945"/>
    <lineage>
        <taxon>Bacteria</taxon>
        <taxon>Bacillati</taxon>
        <taxon>Actinomycetota</taxon>
        <taxon>Actinomycetes</taxon>
        <taxon>Propionibacteriales</taxon>
        <taxon>Nocardioidaceae</taxon>
        <taxon>Nocardioides</taxon>
    </lineage>
</organism>
<dbReference type="OrthoDB" id="9813965at2"/>
<dbReference type="RefSeq" id="WP_091117528.1">
    <property type="nucleotide sequence ID" value="NZ_BKAF01000042.1"/>
</dbReference>
<dbReference type="Gene3D" id="3.30.70.100">
    <property type="match status" value="1"/>
</dbReference>
<dbReference type="InterPro" id="IPR006121">
    <property type="entry name" value="HMA_dom"/>
</dbReference>
<keyword evidence="1" id="KW-0479">Metal-binding</keyword>
<evidence type="ECO:0000313" key="4">
    <source>
        <dbReference type="Proteomes" id="UP000198649"/>
    </source>
</evidence>
<dbReference type="SUPFAM" id="SSF55008">
    <property type="entry name" value="HMA, heavy metal-associated domain"/>
    <property type="match status" value="1"/>
</dbReference>
<dbReference type="STRING" id="1005945.SAMN05216561_13024"/>
<gene>
    <name evidence="3" type="ORF">SAMN05216561_13024</name>
</gene>
<accession>A0A1I3RBG5</accession>
<dbReference type="InterPro" id="IPR036163">
    <property type="entry name" value="HMA_dom_sf"/>
</dbReference>
<dbReference type="InterPro" id="IPR017969">
    <property type="entry name" value="Heavy-metal-associated_CS"/>
</dbReference>
<evidence type="ECO:0000259" key="2">
    <source>
        <dbReference type="PROSITE" id="PS50846"/>
    </source>
</evidence>
<evidence type="ECO:0000256" key="1">
    <source>
        <dbReference type="ARBA" id="ARBA00022723"/>
    </source>
</evidence>
<protein>
    <submittedName>
        <fullName evidence="3">Copper chaperone/Cu+-exporting ATPase</fullName>
    </submittedName>
</protein>
<reference evidence="3 4" key="1">
    <citation type="submission" date="2016-10" db="EMBL/GenBank/DDBJ databases">
        <authorList>
            <person name="de Groot N.N."/>
        </authorList>
    </citation>
    <scope>NUCLEOTIDE SEQUENCE [LARGE SCALE GENOMIC DNA]</scope>
    <source>
        <strain evidence="3 4">CGMCC 1.11156</strain>
    </source>
</reference>